<name>A0A8J0SE98_XENTR</name>
<dbReference type="CTD" id="396476"/>
<dbReference type="GO" id="GO:0034361">
    <property type="term" value="C:very-low-density lipoprotein particle"/>
    <property type="evidence" value="ECO:0007669"/>
    <property type="project" value="UniProtKB-KW"/>
</dbReference>
<dbReference type="GO" id="GO:0045735">
    <property type="term" value="F:nutrient reservoir activity"/>
    <property type="evidence" value="ECO:0007669"/>
    <property type="project" value="UniProtKB-KW"/>
</dbReference>
<dbReference type="OrthoDB" id="9362862at2759"/>
<protein>
    <recommendedName>
        <fullName evidence="3">Apovitellenin-1</fullName>
    </recommendedName>
    <alternativeName>
        <fullName evidence="6">Apovitellenin I</fullName>
    </alternativeName>
</protein>
<dbReference type="KEGG" id="xtr:105946640"/>
<accession>A0A8J0SE98</accession>
<organism evidence="8 9">
    <name type="scientific">Xenopus tropicalis</name>
    <name type="common">Western clawed frog</name>
    <name type="synonym">Silurana tropicalis</name>
    <dbReference type="NCBI Taxonomy" id="8364"/>
    <lineage>
        <taxon>Eukaryota</taxon>
        <taxon>Metazoa</taxon>
        <taxon>Chordata</taxon>
        <taxon>Craniata</taxon>
        <taxon>Vertebrata</taxon>
        <taxon>Euteleostomi</taxon>
        <taxon>Amphibia</taxon>
        <taxon>Batrachia</taxon>
        <taxon>Anura</taxon>
        <taxon>Pipoidea</taxon>
        <taxon>Pipidae</taxon>
        <taxon>Xenopodinae</taxon>
        <taxon>Xenopus</taxon>
        <taxon>Silurana</taxon>
    </lineage>
</organism>
<evidence type="ECO:0000256" key="4">
    <source>
        <dbReference type="ARBA" id="ARBA00022761"/>
    </source>
</evidence>
<evidence type="ECO:0000313" key="10">
    <source>
        <dbReference type="Xenbase" id="XB-GENE-22065583"/>
    </source>
</evidence>
<evidence type="ECO:0000256" key="2">
    <source>
        <dbReference type="ARBA" id="ARBA00007385"/>
    </source>
</evidence>
<feature type="signal peptide" evidence="7">
    <location>
        <begin position="1"/>
        <end position="27"/>
    </location>
</feature>
<dbReference type="RefSeq" id="XP_012813576.1">
    <property type="nucleotide sequence ID" value="XM_012958122.3"/>
</dbReference>
<dbReference type="GO" id="GO:0004857">
    <property type="term" value="F:enzyme inhibitor activity"/>
    <property type="evidence" value="ECO:0007669"/>
    <property type="project" value="InterPro"/>
</dbReference>
<evidence type="ECO:0000313" key="9">
    <source>
        <dbReference type="RefSeq" id="XP_012813576.1"/>
    </source>
</evidence>
<feature type="chain" id="PRO_5035294111" description="Apovitellenin-1" evidence="7">
    <location>
        <begin position="28"/>
        <end position="109"/>
    </location>
</feature>
<dbReference type="GO" id="GO:0006629">
    <property type="term" value="P:lipid metabolic process"/>
    <property type="evidence" value="ECO:0007669"/>
    <property type="project" value="InterPro"/>
</dbReference>
<reference evidence="9" key="1">
    <citation type="submission" date="2025-08" db="UniProtKB">
        <authorList>
            <consortium name="RefSeq"/>
        </authorList>
    </citation>
    <scope>IDENTIFICATION</scope>
    <source>
        <strain evidence="9">Nigerian</strain>
        <tissue evidence="9">Liver and blood</tissue>
    </source>
</reference>
<comment type="function">
    <text evidence="1">Protein component of the very low density lipoprotein (VLDL) of egg-laying females. Potent lipoprotein lipase inhibitor, preventing the loss of triglycerides from VLDL on their way from the liver to the growing oocytes.</text>
</comment>
<keyword evidence="8" id="KW-1185">Reference proteome</keyword>
<dbReference type="Xenbase" id="XB-GENE-22065583">
    <property type="gene designation" value="apov1"/>
</dbReference>
<keyword evidence="7" id="KW-0732">Signal</keyword>
<dbReference type="AGR" id="Xenbase:XB-GENE-22065583"/>
<evidence type="ECO:0000256" key="5">
    <source>
        <dbReference type="ARBA" id="ARBA00023313"/>
    </source>
</evidence>
<dbReference type="Proteomes" id="UP000008143">
    <property type="component" value="Chromosome 2"/>
</dbReference>
<dbReference type="AlphaFoldDB" id="A0A8J0SE98"/>
<dbReference type="GO" id="GO:0042627">
    <property type="term" value="C:chylomicron"/>
    <property type="evidence" value="ECO:0007669"/>
    <property type="project" value="InterPro"/>
</dbReference>
<evidence type="ECO:0000256" key="7">
    <source>
        <dbReference type="SAM" id="SignalP"/>
    </source>
</evidence>
<dbReference type="OMA" id="KGVTKRH"/>
<comment type="similarity">
    <text evidence="2">Belongs to the apovitellenin family.</text>
</comment>
<evidence type="ECO:0000256" key="1">
    <source>
        <dbReference type="ARBA" id="ARBA00003325"/>
    </source>
</evidence>
<dbReference type="Pfam" id="PF05418">
    <property type="entry name" value="Apo-VLDL-II"/>
    <property type="match status" value="1"/>
</dbReference>
<keyword evidence="4" id="KW-0758">Storage protein</keyword>
<sequence length="109" mass="12382">MATWYRSACAVALLVVVLIGILGETAGEGDRKGVTKRHIQRGWLALPDEIGTYLYNVVNATSPKAGEMLRDLGDKEWFIEARRLLLTSLMSVDYAVYESYKYIRKIWEP</sequence>
<evidence type="ECO:0000256" key="3">
    <source>
        <dbReference type="ARBA" id="ARBA00018120"/>
    </source>
</evidence>
<proteinExistence type="inferred from homology"/>
<evidence type="ECO:0000313" key="8">
    <source>
        <dbReference type="Proteomes" id="UP000008143"/>
    </source>
</evidence>
<gene>
    <name evidence="10" type="primary">apov1</name>
    <name evidence="9" type="synonym">apov1.1</name>
</gene>
<dbReference type="InterPro" id="IPR008404">
    <property type="entry name" value="Apo-VLDL-II"/>
</dbReference>
<dbReference type="GeneID" id="105946640"/>
<evidence type="ECO:0000256" key="6">
    <source>
        <dbReference type="ARBA" id="ARBA00030261"/>
    </source>
</evidence>
<keyword evidence="5" id="KW-0850">VLDL</keyword>